<sequence>MAKRKTPKAKPLNKSITKEELEQVQGLIQKLRNLQTNVGDIETKKHNLLHMITETQKDFAEVNKMLEKIYGQVDIDINTGEIKEKENVEVNS</sequence>
<evidence type="ECO:0000256" key="1">
    <source>
        <dbReference type="SAM" id="Coils"/>
    </source>
</evidence>
<accession>A0A218ML18</accession>
<proteinExistence type="predicted"/>
<name>A0A218ML18_9VIRU</name>
<reference evidence="2" key="2">
    <citation type="journal article" date="2017" name="Nat. Commun.">
        <title>Single-virus genomics reveals hidden cosmopolitan and abundant viruses.</title>
        <authorList>
            <person name="Martinez-Hernandez F."/>
            <person name="Fornas O."/>
            <person name="Lluesma Gomez M."/>
            <person name="Bolduc B."/>
            <person name="de la Cruz Pena M.J."/>
            <person name="Martinez J.M."/>
            <person name="Anton J."/>
            <person name="Gasol J.M."/>
            <person name="Rosselli R."/>
            <person name="Rodriguez-Valera F."/>
            <person name="Sullivan M.B."/>
            <person name="Acinas S.G."/>
            <person name="Martinez-Garcia M."/>
        </authorList>
    </citation>
    <scope>NUCLEOTIDE SEQUENCE</scope>
</reference>
<keyword evidence="1" id="KW-0175">Coiled coil</keyword>
<organism evidence="2">
    <name type="scientific">uncultured virus</name>
    <dbReference type="NCBI Taxonomy" id="340016"/>
    <lineage>
        <taxon>Viruses</taxon>
        <taxon>environmental samples</taxon>
    </lineage>
</organism>
<evidence type="ECO:0000313" key="2">
    <source>
        <dbReference type="EMBL" id="ASE99962.1"/>
    </source>
</evidence>
<reference evidence="2" key="1">
    <citation type="submission" date="2016-10" db="EMBL/GenBank/DDBJ databases">
        <authorList>
            <person name="Varghese N."/>
        </authorList>
    </citation>
    <scope>NUCLEOTIDE SEQUENCE</scope>
</reference>
<dbReference type="EMBL" id="KY052809">
    <property type="protein sequence ID" value="ASE99962.1"/>
    <property type="molecule type" value="Genomic_DNA"/>
</dbReference>
<feature type="coiled-coil region" evidence="1">
    <location>
        <begin position="14"/>
        <end position="44"/>
    </location>
</feature>
<protein>
    <submittedName>
        <fullName evidence="2">Uncharacterized protein</fullName>
    </submittedName>
</protein>